<reference evidence="1 2" key="1">
    <citation type="submission" date="2024-04" db="EMBL/GenBank/DDBJ databases">
        <authorList>
            <person name="Waldvogel A.-M."/>
            <person name="Schoenle A."/>
        </authorList>
    </citation>
    <scope>NUCLEOTIDE SEQUENCE [LARGE SCALE GENOMIC DNA]</scope>
</reference>
<dbReference type="InterPro" id="IPR029063">
    <property type="entry name" value="SAM-dependent_MTases_sf"/>
</dbReference>
<evidence type="ECO:0000313" key="2">
    <source>
        <dbReference type="Proteomes" id="UP001497482"/>
    </source>
</evidence>
<proteinExistence type="predicted"/>
<sequence length="127" mass="13572">MAGIRPRLFQFQVLTGRSCGLVPVLPGLLGPEEVGFSLVLMDHRPGLFLSDLQALEGAGLLRPGGCSVLFTCRDRATVTEIQEYAQSRGLYGIHRHSCFIELSYRSRGGAVNVGVPNLRATGAEGGS</sequence>
<protein>
    <submittedName>
        <fullName evidence="1">Uncharacterized protein</fullName>
    </submittedName>
</protein>
<dbReference type="AlphaFoldDB" id="A0AAV2MH83"/>
<dbReference type="Gene3D" id="3.40.50.150">
    <property type="entry name" value="Vaccinia Virus protein VP39"/>
    <property type="match status" value="1"/>
</dbReference>
<dbReference type="Proteomes" id="UP001497482">
    <property type="component" value="Chromosome 8"/>
</dbReference>
<name>A0AAV2MH83_KNICA</name>
<accession>A0AAV2MH83</accession>
<dbReference type="EMBL" id="OZ035830">
    <property type="protein sequence ID" value="CAL1612746.1"/>
    <property type="molecule type" value="Genomic_DNA"/>
</dbReference>
<keyword evidence="2" id="KW-1185">Reference proteome</keyword>
<gene>
    <name evidence="1" type="ORF">KC01_LOCUS39041</name>
</gene>
<organism evidence="1 2">
    <name type="scientific">Knipowitschia caucasica</name>
    <name type="common">Caucasian dwarf goby</name>
    <name type="synonym">Pomatoschistus caucasicus</name>
    <dbReference type="NCBI Taxonomy" id="637954"/>
    <lineage>
        <taxon>Eukaryota</taxon>
        <taxon>Metazoa</taxon>
        <taxon>Chordata</taxon>
        <taxon>Craniata</taxon>
        <taxon>Vertebrata</taxon>
        <taxon>Euteleostomi</taxon>
        <taxon>Actinopterygii</taxon>
        <taxon>Neopterygii</taxon>
        <taxon>Teleostei</taxon>
        <taxon>Neoteleostei</taxon>
        <taxon>Acanthomorphata</taxon>
        <taxon>Gobiaria</taxon>
        <taxon>Gobiiformes</taxon>
        <taxon>Gobioidei</taxon>
        <taxon>Gobiidae</taxon>
        <taxon>Gobiinae</taxon>
        <taxon>Knipowitschia</taxon>
    </lineage>
</organism>
<evidence type="ECO:0000313" key="1">
    <source>
        <dbReference type="EMBL" id="CAL1612746.1"/>
    </source>
</evidence>